<proteinExistence type="predicted"/>
<dbReference type="EMBL" id="ML732766">
    <property type="protein sequence ID" value="KAB8278756.1"/>
    <property type="molecule type" value="Genomic_DNA"/>
</dbReference>
<accession>A0A5N6JIP3</accession>
<evidence type="ECO:0000313" key="3">
    <source>
        <dbReference type="Proteomes" id="UP000326289"/>
    </source>
</evidence>
<gene>
    <name evidence="2" type="ORF">BDV30DRAFT_202587</name>
</gene>
<feature type="transmembrane region" description="Helical" evidence="1">
    <location>
        <begin position="23"/>
        <end position="44"/>
    </location>
</feature>
<keyword evidence="1" id="KW-0812">Transmembrane</keyword>
<evidence type="ECO:0000313" key="2">
    <source>
        <dbReference type="EMBL" id="KAB8278756.1"/>
    </source>
</evidence>
<evidence type="ECO:0000256" key="1">
    <source>
        <dbReference type="SAM" id="Phobius"/>
    </source>
</evidence>
<dbReference type="AlphaFoldDB" id="A0A5N6JIP3"/>
<keyword evidence="3" id="KW-1185">Reference proteome</keyword>
<keyword evidence="1" id="KW-1133">Transmembrane helix</keyword>
<organism evidence="2 3">
    <name type="scientific">Aspergillus minisclerotigenes</name>
    <dbReference type="NCBI Taxonomy" id="656917"/>
    <lineage>
        <taxon>Eukaryota</taxon>
        <taxon>Fungi</taxon>
        <taxon>Dikarya</taxon>
        <taxon>Ascomycota</taxon>
        <taxon>Pezizomycotina</taxon>
        <taxon>Eurotiomycetes</taxon>
        <taxon>Eurotiomycetidae</taxon>
        <taxon>Eurotiales</taxon>
        <taxon>Aspergillaceae</taxon>
        <taxon>Aspergillus</taxon>
        <taxon>Aspergillus subgen. Circumdati</taxon>
    </lineage>
</organism>
<name>A0A5N6JIP3_9EURO</name>
<reference evidence="2 3" key="1">
    <citation type="submission" date="2019-04" db="EMBL/GenBank/DDBJ databases">
        <title>Fungal friends and foes A comparative genomics study of 23 Aspergillus species from section Flavi.</title>
        <authorList>
            <consortium name="DOE Joint Genome Institute"/>
            <person name="Kjaerbolling I."/>
            <person name="Vesth T.C."/>
            <person name="Frisvad J.C."/>
            <person name="Nybo J.L."/>
            <person name="Theobald S."/>
            <person name="Kildgaard S."/>
            <person name="Petersen T.I."/>
            <person name="Kuo A."/>
            <person name="Sato A."/>
            <person name="Lyhne E.K."/>
            <person name="Kogle M.E."/>
            <person name="Wiebenga A."/>
            <person name="Kun R.S."/>
            <person name="Lubbers R.J."/>
            <person name="Makela M.R."/>
            <person name="Barry K."/>
            <person name="Chovatia M."/>
            <person name="Clum A."/>
            <person name="Daum C."/>
            <person name="Haridas S."/>
            <person name="He G."/>
            <person name="LaButti K."/>
            <person name="Lipzen A."/>
            <person name="Mondo S."/>
            <person name="Pangilinan J."/>
            <person name="Riley R."/>
            <person name="Salamov A."/>
            <person name="Simmons B.A."/>
            <person name="Magnuson J.K."/>
            <person name="Henrissat B."/>
            <person name="Mortensen U.H."/>
            <person name="Larsen T.O."/>
            <person name="De vries R.P."/>
            <person name="Grigoriev I.V."/>
            <person name="Machida M."/>
            <person name="Baker S.E."/>
            <person name="Andersen M.R."/>
        </authorList>
    </citation>
    <scope>NUCLEOTIDE SEQUENCE [LARGE SCALE GENOMIC DNA]</scope>
    <source>
        <strain evidence="2 3">CBS 117635</strain>
    </source>
</reference>
<dbReference type="Proteomes" id="UP000326289">
    <property type="component" value="Unassembled WGS sequence"/>
</dbReference>
<sequence>MNTTVNWGVRLRRSRFSRLGESWYLSGGCTGQMKSLLFFFLFFFSHGDFHACGMGLCSASSEIRDNVRSTCWTDLSSGPTMGRAVCNRLPC</sequence>
<keyword evidence="1" id="KW-0472">Membrane</keyword>
<protein>
    <submittedName>
        <fullName evidence="2">Uncharacterized protein</fullName>
    </submittedName>
</protein>